<reference evidence="1 2" key="1">
    <citation type="journal article" date="2010" name="J. Bacteriol.">
        <title>Genome sequence of Fulvimarina pelagi HTCC2506T, a Mn(II)-oxidizing alphaproteobacterium possessing an aerobic anoxygenic photosynthetic gene cluster and Xanthorhodopsin.</title>
        <authorList>
            <person name="Kang I."/>
            <person name="Oh H.M."/>
            <person name="Lim S.I."/>
            <person name="Ferriera S."/>
            <person name="Giovannoni S.J."/>
            <person name="Cho J.C."/>
        </authorList>
    </citation>
    <scope>NUCLEOTIDE SEQUENCE [LARGE SCALE GENOMIC DNA]</scope>
    <source>
        <strain evidence="1 2">HTCC2506</strain>
    </source>
</reference>
<accession>Q0G723</accession>
<evidence type="ECO:0000313" key="1">
    <source>
        <dbReference type="EMBL" id="EAU42541.1"/>
    </source>
</evidence>
<comment type="caution">
    <text evidence="1">The sequence shown here is derived from an EMBL/GenBank/DDBJ whole genome shotgun (WGS) entry which is preliminary data.</text>
</comment>
<dbReference type="AlphaFoldDB" id="Q0G723"/>
<organism evidence="1 2">
    <name type="scientific">Fulvimarina pelagi HTCC2506</name>
    <dbReference type="NCBI Taxonomy" id="314231"/>
    <lineage>
        <taxon>Bacteria</taxon>
        <taxon>Pseudomonadati</taxon>
        <taxon>Pseudomonadota</taxon>
        <taxon>Alphaproteobacteria</taxon>
        <taxon>Hyphomicrobiales</taxon>
        <taxon>Aurantimonadaceae</taxon>
        <taxon>Fulvimarina</taxon>
    </lineage>
</organism>
<dbReference type="EMBL" id="AATP01000001">
    <property type="protein sequence ID" value="EAU42541.1"/>
    <property type="molecule type" value="Genomic_DNA"/>
</dbReference>
<evidence type="ECO:0000313" key="2">
    <source>
        <dbReference type="Proteomes" id="UP000004310"/>
    </source>
</evidence>
<dbReference type="Proteomes" id="UP000004310">
    <property type="component" value="Unassembled WGS sequence"/>
</dbReference>
<keyword evidence="2" id="KW-1185">Reference proteome</keyword>
<gene>
    <name evidence="1" type="ORF">FP2506_06866</name>
</gene>
<dbReference type="HOGENOM" id="CLU_2953816_0_0_5"/>
<protein>
    <submittedName>
        <fullName evidence="1">Uncharacterized protein</fullName>
    </submittedName>
</protein>
<sequence length="59" mass="6755">MKFQHLIDACDLYRCVREGRFHLEQGELIPADARGRGTAVAEDRDRYCDLSRQTALDAT</sequence>
<name>Q0G723_9HYPH</name>
<proteinExistence type="predicted"/>